<keyword evidence="3" id="KW-1185">Reference proteome</keyword>
<keyword evidence="1" id="KW-1015">Disulfide bond</keyword>
<evidence type="ECO:0000256" key="1">
    <source>
        <dbReference type="ARBA" id="ARBA00023157"/>
    </source>
</evidence>
<evidence type="ECO:0000313" key="3">
    <source>
        <dbReference type="Proteomes" id="UP001195483"/>
    </source>
</evidence>
<reference evidence="2" key="3">
    <citation type="submission" date="2023-05" db="EMBL/GenBank/DDBJ databases">
        <authorList>
            <person name="Smith C.H."/>
        </authorList>
    </citation>
    <scope>NUCLEOTIDE SEQUENCE</scope>
    <source>
        <strain evidence="2">CHS0354</strain>
        <tissue evidence="2">Mantle</tissue>
    </source>
</reference>
<dbReference type="EMBL" id="JAEAOA010001557">
    <property type="protein sequence ID" value="KAK3592392.1"/>
    <property type="molecule type" value="Genomic_DNA"/>
</dbReference>
<dbReference type="AlphaFoldDB" id="A0AAE0SI78"/>
<reference evidence="2" key="2">
    <citation type="journal article" date="2021" name="Genome Biol. Evol.">
        <title>Developing a high-quality reference genome for a parasitic bivalve with doubly uniparental inheritance (Bivalvia: Unionida).</title>
        <authorList>
            <person name="Smith C.H."/>
        </authorList>
    </citation>
    <scope>NUCLEOTIDE SEQUENCE</scope>
    <source>
        <strain evidence="2">CHS0354</strain>
        <tissue evidence="2">Mantle</tissue>
    </source>
</reference>
<organism evidence="2 3">
    <name type="scientific">Potamilus streckersoni</name>
    <dbReference type="NCBI Taxonomy" id="2493646"/>
    <lineage>
        <taxon>Eukaryota</taxon>
        <taxon>Metazoa</taxon>
        <taxon>Spiralia</taxon>
        <taxon>Lophotrochozoa</taxon>
        <taxon>Mollusca</taxon>
        <taxon>Bivalvia</taxon>
        <taxon>Autobranchia</taxon>
        <taxon>Heteroconchia</taxon>
        <taxon>Palaeoheterodonta</taxon>
        <taxon>Unionida</taxon>
        <taxon>Unionoidea</taxon>
        <taxon>Unionidae</taxon>
        <taxon>Ambleminae</taxon>
        <taxon>Lampsilini</taxon>
        <taxon>Potamilus</taxon>
    </lineage>
</organism>
<proteinExistence type="predicted"/>
<dbReference type="CDD" id="cd00033">
    <property type="entry name" value="CCP"/>
    <property type="match status" value="1"/>
</dbReference>
<reference evidence="2" key="1">
    <citation type="journal article" date="2021" name="Genome Biol. Evol.">
        <title>A High-Quality Reference Genome for a Parasitic Bivalve with Doubly Uniparental Inheritance (Bivalvia: Unionida).</title>
        <authorList>
            <person name="Smith C.H."/>
        </authorList>
    </citation>
    <scope>NUCLEOTIDE SEQUENCE</scope>
    <source>
        <strain evidence="2">CHS0354</strain>
    </source>
</reference>
<comment type="caution">
    <text evidence="2">The sequence shown here is derived from an EMBL/GenBank/DDBJ whole genome shotgun (WGS) entry which is preliminary data.</text>
</comment>
<dbReference type="Proteomes" id="UP001195483">
    <property type="component" value="Unassembled WGS sequence"/>
</dbReference>
<dbReference type="InterPro" id="IPR000436">
    <property type="entry name" value="Sushi_SCR_CCP_dom"/>
</dbReference>
<evidence type="ECO:0008006" key="4">
    <source>
        <dbReference type="Google" id="ProtNLM"/>
    </source>
</evidence>
<protein>
    <recommendedName>
        <fullName evidence="4">Sushi domain-containing protein</fullName>
    </recommendedName>
</protein>
<gene>
    <name evidence="2" type="ORF">CHS0354_026088</name>
</gene>
<dbReference type="Gene3D" id="2.10.70.10">
    <property type="entry name" value="Complement Module, domain 1"/>
    <property type="match status" value="1"/>
</dbReference>
<accession>A0AAE0SI78</accession>
<evidence type="ECO:0000313" key="2">
    <source>
        <dbReference type="EMBL" id="KAK3592392.1"/>
    </source>
</evidence>
<name>A0AAE0SI78_9BIVA</name>
<sequence length="247" mass="29174">MIELSCTNVLRWKARLFMEQYYAAFHECPKPSFILKLHILYIFCVLEISASFRQGENGRYVYKDDLGFERYCHYCPPGAMNDNDNILKYQEPKCIHKNFPFQEKCDEEEQKRQLRPICNFGTLPSCPLLKMPKDGHWNCTSSSFYNETSGGYYIPVYTVCQLMCQPGFRPTEGDSTYCRETRVWDRDPYTFTCHRSMPSNKAGHHKISRRQRKKLSQILTLEEKLVKLKMSMLDELGKYHILNILLK</sequence>